<evidence type="ECO:0000256" key="9">
    <source>
        <dbReference type="PIRSR" id="PIRSR005586-2"/>
    </source>
</evidence>
<feature type="zinc finger region" description="C4-type" evidence="9">
    <location>
        <begin position="3"/>
        <end position="23"/>
    </location>
</feature>
<feature type="binding site" evidence="8">
    <location>
        <position position="3"/>
    </location>
    <ligand>
        <name>Zn(2+)</name>
        <dbReference type="ChEBI" id="CHEBI:29105"/>
        <label>1</label>
    </ligand>
</feature>
<feature type="binding site" evidence="8">
    <location>
        <position position="61"/>
    </location>
    <ligand>
        <name>Zn(2+)</name>
        <dbReference type="ChEBI" id="CHEBI:29105"/>
        <label>2</label>
    </ligand>
</feature>
<dbReference type="PROSITE" id="PS51133">
    <property type="entry name" value="ZF_TFIIS_2"/>
    <property type="match status" value="1"/>
</dbReference>
<evidence type="ECO:0000256" key="6">
    <source>
        <dbReference type="ARBA" id="ARBA00022833"/>
    </source>
</evidence>
<evidence type="ECO:0000256" key="7">
    <source>
        <dbReference type="ARBA" id="ARBA00023242"/>
    </source>
</evidence>
<dbReference type="Pfam" id="PF01096">
    <property type="entry name" value="Zn_ribbon_TFIIS"/>
    <property type="match status" value="1"/>
</dbReference>
<dbReference type="Proteomes" id="UP000031056">
    <property type="component" value="Unassembled WGS sequence"/>
</dbReference>
<keyword evidence="5 9" id="KW-0863">Zinc-finger</keyword>
<dbReference type="GO" id="GO:0008270">
    <property type="term" value="F:zinc ion binding"/>
    <property type="evidence" value="ECO:0007669"/>
    <property type="project" value="UniProtKB-KW"/>
</dbReference>
<dbReference type="InParanoid" id="A0A0B2UDS4"/>
<reference evidence="11 12" key="1">
    <citation type="journal article" date="2014" name="MBio">
        <title>The Ordospora colligata genome; evolution of extreme reduction in microsporidia and host-to-parasite horizontal gene transfer.</title>
        <authorList>
            <person name="Pombert J.-F."/>
            <person name="Haag K.L."/>
            <person name="Beidas S."/>
            <person name="Ebert D."/>
            <person name="Keeling P.J."/>
        </authorList>
    </citation>
    <scope>NUCLEOTIDE SEQUENCE [LARGE SCALE GENOMIC DNA]</scope>
    <source>
        <strain evidence="11 12">OC4</strain>
    </source>
</reference>
<accession>A0A0B2UDS4</accession>
<organism evidence="11 12">
    <name type="scientific">Ordospora colligata OC4</name>
    <dbReference type="NCBI Taxonomy" id="1354746"/>
    <lineage>
        <taxon>Eukaryota</taxon>
        <taxon>Fungi</taxon>
        <taxon>Fungi incertae sedis</taxon>
        <taxon>Microsporidia</taxon>
        <taxon>Ordosporidae</taxon>
        <taxon>Ordospora</taxon>
    </lineage>
</organism>
<comment type="caution">
    <text evidence="11">The sequence shown here is derived from an EMBL/GenBank/DDBJ whole genome shotgun (WGS) entry which is preliminary data.</text>
</comment>
<evidence type="ECO:0000313" key="12">
    <source>
        <dbReference type="Proteomes" id="UP000031056"/>
    </source>
</evidence>
<feature type="binding site" evidence="8">
    <location>
        <position position="64"/>
    </location>
    <ligand>
        <name>Zn(2+)</name>
        <dbReference type="ChEBI" id="CHEBI:29105"/>
        <label>2</label>
    </ligand>
</feature>
<dbReference type="FunCoup" id="A0A0B2UDS4">
    <property type="interactions" value="213"/>
</dbReference>
<keyword evidence="6 8" id="KW-0862">Zinc</keyword>
<dbReference type="VEuPathDB" id="MicrosporidiaDB:M896_091340"/>
<dbReference type="CDD" id="cd10507">
    <property type="entry name" value="Zn-ribbon_RPA12"/>
    <property type="match status" value="1"/>
</dbReference>
<evidence type="ECO:0000256" key="8">
    <source>
        <dbReference type="PIRSR" id="PIRSR005586-1"/>
    </source>
</evidence>
<feature type="binding site" evidence="8">
    <location>
        <position position="5"/>
    </location>
    <ligand>
        <name>Zn(2+)</name>
        <dbReference type="ChEBI" id="CHEBI:29105"/>
        <label>1</label>
    </ligand>
</feature>
<dbReference type="SUPFAM" id="SSF57783">
    <property type="entry name" value="Zinc beta-ribbon"/>
    <property type="match status" value="1"/>
</dbReference>
<feature type="domain" description="TFIIS-type" evidence="10">
    <location>
        <begin position="57"/>
        <end position="96"/>
    </location>
</feature>
<feature type="binding site" evidence="8">
    <location>
        <position position="20"/>
    </location>
    <ligand>
        <name>Zn(2+)</name>
        <dbReference type="ChEBI" id="CHEBI:29105"/>
        <label>1</label>
    </ligand>
</feature>
<keyword evidence="3 11" id="KW-0804">Transcription</keyword>
<keyword evidence="4 8" id="KW-0479">Metal-binding</keyword>
<dbReference type="InterPro" id="IPR012164">
    <property type="entry name" value="Rpa12/Rpb9/Rpc10/TFS"/>
</dbReference>
<feature type="binding site" evidence="8">
    <location>
        <position position="23"/>
    </location>
    <ligand>
        <name>Zn(2+)</name>
        <dbReference type="ChEBI" id="CHEBI:29105"/>
        <label>1</label>
    </ligand>
</feature>
<protein>
    <recommendedName>
        <fullName evidence="2">DNA-directed RNA polymerase I subunit RPA12</fullName>
    </recommendedName>
</protein>
<comment type="subcellular location">
    <subcellularLocation>
        <location evidence="1">Nucleus</location>
        <location evidence="1">Nucleolus</location>
    </subcellularLocation>
</comment>
<sequence>MFCVCGTLIHVASESRKIVCLRCKRENSIEMLKPVCKTVNIKKEAYFEQIEVKGAKIKHECPGCGNEEMMYNTAQLRSADEGQTVFYSCECGYKFTVQS</sequence>
<feature type="binding site" evidence="8">
    <location>
        <position position="91"/>
    </location>
    <ligand>
        <name>Zn(2+)</name>
        <dbReference type="ChEBI" id="CHEBI:29105"/>
        <label>2</label>
    </ligand>
</feature>
<dbReference type="OrthoDB" id="10056816at2759"/>
<evidence type="ECO:0000256" key="4">
    <source>
        <dbReference type="ARBA" id="ARBA00022723"/>
    </source>
</evidence>
<evidence type="ECO:0000259" key="10">
    <source>
        <dbReference type="PROSITE" id="PS51133"/>
    </source>
</evidence>
<dbReference type="RefSeq" id="XP_014563248.1">
    <property type="nucleotide sequence ID" value="XM_014707762.1"/>
</dbReference>
<evidence type="ECO:0000256" key="2">
    <source>
        <dbReference type="ARBA" id="ARBA00018784"/>
    </source>
</evidence>
<keyword evidence="12" id="KW-1185">Reference proteome</keyword>
<dbReference type="SMART" id="SM00440">
    <property type="entry name" value="ZnF_C2C2"/>
    <property type="match status" value="1"/>
</dbReference>
<evidence type="ECO:0000256" key="5">
    <source>
        <dbReference type="ARBA" id="ARBA00022771"/>
    </source>
</evidence>
<dbReference type="GO" id="GO:0005736">
    <property type="term" value="C:RNA polymerase I complex"/>
    <property type="evidence" value="ECO:0007669"/>
    <property type="project" value="TreeGrafter"/>
</dbReference>
<dbReference type="GO" id="GO:0006363">
    <property type="term" value="P:termination of RNA polymerase I transcription"/>
    <property type="evidence" value="ECO:0007669"/>
    <property type="project" value="TreeGrafter"/>
</dbReference>
<feature type="binding site" evidence="8">
    <location>
        <position position="89"/>
    </location>
    <ligand>
        <name>Zn(2+)</name>
        <dbReference type="ChEBI" id="CHEBI:29105"/>
        <label>2</label>
    </ligand>
</feature>
<dbReference type="PIRSF" id="PIRSF005586">
    <property type="entry name" value="RNApol_RpoM"/>
    <property type="match status" value="1"/>
</dbReference>
<keyword evidence="7" id="KW-0539">Nucleus</keyword>
<evidence type="ECO:0000313" key="11">
    <source>
        <dbReference type="EMBL" id="KHN69206.1"/>
    </source>
</evidence>
<gene>
    <name evidence="11" type="ORF">M896_091340</name>
</gene>
<evidence type="ECO:0000256" key="3">
    <source>
        <dbReference type="ARBA" id="ARBA00022478"/>
    </source>
</evidence>
<dbReference type="AlphaFoldDB" id="A0A0B2UDS4"/>
<dbReference type="STRING" id="1354746.A0A0B2UDS4"/>
<dbReference type="PANTHER" id="PTHR11239:SF14">
    <property type="entry name" value="DNA-DIRECTED RNA POLYMERASE I SUBUNIT RPA12"/>
    <property type="match status" value="1"/>
</dbReference>
<evidence type="ECO:0000256" key="1">
    <source>
        <dbReference type="ARBA" id="ARBA00004604"/>
    </source>
</evidence>
<dbReference type="PANTHER" id="PTHR11239">
    <property type="entry name" value="DNA-DIRECTED RNA POLYMERASE"/>
    <property type="match status" value="1"/>
</dbReference>
<dbReference type="HOGENOM" id="CLU_093932_1_2_1"/>
<dbReference type="GO" id="GO:0003899">
    <property type="term" value="F:DNA-directed RNA polymerase activity"/>
    <property type="evidence" value="ECO:0007669"/>
    <property type="project" value="InterPro"/>
</dbReference>
<dbReference type="InterPro" id="IPR001222">
    <property type="entry name" value="Znf_TFIIS"/>
</dbReference>
<dbReference type="EMBL" id="JOKQ01000009">
    <property type="protein sequence ID" value="KHN69206.1"/>
    <property type="molecule type" value="Genomic_DNA"/>
</dbReference>
<proteinExistence type="predicted"/>
<dbReference type="Gene3D" id="2.20.25.10">
    <property type="match status" value="1"/>
</dbReference>
<keyword evidence="3 11" id="KW-0240">DNA-directed RNA polymerase</keyword>
<name>A0A0B2UDS4_9MICR</name>
<dbReference type="GO" id="GO:0003676">
    <property type="term" value="F:nucleic acid binding"/>
    <property type="evidence" value="ECO:0007669"/>
    <property type="project" value="InterPro"/>
</dbReference>
<dbReference type="GeneID" id="26262347"/>
<dbReference type="InterPro" id="IPR034004">
    <property type="entry name" value="Zn_ribbon_RPA12_C"/>
</dbReference>